<dbReference type="PANTHER" id="PTHR10545">
    <property type="entry name" value="DIAMINE N-ACETYLTRANSFERASE"/>
    <property type="match status" value="1"/>
</dbReference>
<evidence type="ECO:0000256" key="1">
    <source>
        <dbReference type="ARBA" id="ARBA00008694"/>
    </source>
</evidence>
<name>A0A4R1J997_9GAMM</name>
<dbReference type="RefSeq" id="WP_131914002.1">
    <property type="nucleotide sequence ID" value="NZ_OU594967.1"/>
</dbReference>
<dbReference type="SUPFAM" id="SSF55729">
    <property type="entry name" value="Acyl-CoA N-acyltransferases (Nat)"/>
    <property type="match status" value="1"/>
</dbReference>
<evidence type="ECO:0000313" key="6">
    <source>
        <dbReference type="Proteomes" id="UP000295565"/>
    </source>
</evidence>
<dbReference type="Proteomes" id="UP000295565">
    <property type="component" value="Unassembled WGS sequence"/>
</dbReference>
<keyword evidence="3" id="KW-0012">Acyltransferase</keyword>
<dbReference type="Pfam" id="PF00583">
    <property type="entry name" value="Acetyltransf_1"/>
    <property type="match status" value="1"/>
</dbReference>
<sequence>MLEILPAKIEDSELLLTFIKELAAFENFPYEISVTKSDIENNLFKSNPDAEAIICYVNKIACGFAVFYYTFSTTTGRRGLHLDDLYIQPELQGQGIGKKVLSYLSKLAIKQKCSRFEWWALKTNDPAIQFYKKIGAKKLDEICVFRMEEIEISRLASKGI</sequence>
<dbReference type="InterPro" id="IPR000182">
    <property type="entry name" value="GNAT_dom"/>
</dbReference>
<dbReference type="GO" id="GO:0008080">
    <property type="term" value="F:N-acetyltransferase activity"/>
    <property type="evidence" value="ECO:0007669"/>
    <property type="project" value="TreeGrafter"/>
</dbReference>
<accession>A0A4R1J997</accession>
<gene>
    <name evidence="5" type="ORF">EV690_3254</name>
</gene>
<reference evidence="5 6" key="1">
    <citation type="submission" date="2019-03" db="EMBL/GenBank/DDBJ databases">
        <title>Genomic Encyclopedia of Type Strains, Phase IV (KMG-IV): sequencing the most valuable type-strain genomes for metagenomic binning, comparative biology and taxonomic classification.</title>
        <authorList>
            <person name="Goeker M."/>
        </authorList>
    </citation>
    <scope>NUCLEOTIDE SEQUENCE [LARGE SCALE GENOMIC DNA]</scope>
    <source>
        <strain evidence="5 6">DSM 18577</strain>
    </source>
</reference>
<evidence type="ECO:0000259" key="4">
    <source>
        <dbReference type="PROSITE" id="PS51186"/>
    </source>
</evidence>
<proteinExistence type="inferred from homology"/>
<keyword evidence="6" id="KW-1185">Reference proteome</keyword>
<keyword evidence="5" id="KW-0689">Ribosomal protein</keyword>
<evidence type="ECO:0000313" key="5">
    <source>
        <dbReference type="EMBL" id="TCK46669.1"/>
    </source>
</evidence>
<keyword evidence="5" id="KW-0687">Ribonucleoprotein</keyword>
<evidence type="ECO:0000256" key="2">
    <source>
        <dbReference type="ARBA" id="ARBA00022679"/>
    </source>
</evidence>
<dbReference type="Gene3D" id="3.40.630.30">
    <property type="match status" value="1"/>
</dbReference>
<feature type="domain" description="N-acetyltransferase" evidence="4">
    <location>
        <begin position="2"/>
        <end position="157"/>
    </location>
</feature>
<dbReference type="FunFam" id="3.40.630.30:FF:000064">
    <property type="entry name" value="GNAT family acetyltransferase"/>
    <property type="match status" value="1"/>
</dbReference>
<comment type="caution">
    <text evidence="5">The sequence shown here is derived from an EMBL/GenBank/DDBJ whole genome shotgun (WGS) entry which is preliminary data.</text>
</comment>
<keyword evidence="2" id="KW-0808">Transferase</keyword>
<dbReference type="InterPro" id="IPR016181">
    <property type="entry name" value="Acyl_CoA_acyltransferase"/>
</dbReference>
<protein>
    <submittedName>
        <fullName evidence="5">Ribosomal protein S18 acetylase RimI-like enzyme</fullName>
    </submittedName>
</protein>
<dbReference type="PROSITE" id="PS51186">
    <property type="entry name" value="GNAT"/>
    <property type="match status" value="1"/>
</dbReference>
<dbReference type="EMBL" id="SMGD01000017">
    <property type="protein sequence ID" value="TCK46669.1"/>
    <property type="molecule type" value="Genomic_DNA"/>
</dbReference>
<dbReference type="AlphaFoldDB" id="A0A4R1J997"/>
<dbReference type="PANTHER" id="PTHR10545:SF29">
    <property type="entry name" value="GH14572P-RELATED"/>
    <property type="match status" value="1"/>
</dbReference>
<evidence type="ECO:0000256" key="3">
    <source>
        <dbReference type="ARBA" id="ARBA00023315"/>
    </source>
</evidence>
<comment type="similarity">
    <text evidence="1">Belongs to the acetyltransferase family.</text>
</comment>
<dbReference type="OrthoDB" id="9805924at2"/>
<dbReference type="InterPro" id="IPR051016">
    <property type="entry name" value="Diverse_Substrate_AcTransf"/>
</dbReference>
<dbReference type="GO" id="GO:0005840">
    <property type="term" value="C:ribosome"/>
    <property type="evidence" value="ECO:0007669"/>
    <property type="project" value="UniProtKB-KW"/>
</dbReference>
<organism evidence="5 6">
    <name type="scientific">Celerinatantimonas diazotrophica</name>
    <dbReference type="NCBI Taxonomy" id="412034"/>
    <lineage>
        <taxon>Bacteria</taxon>
        <taxon>Pseudomonadati</taxon>
        <taxon>Pseudomonadota</taxon>
        <taxon>Gammaproteobacteria</taxon>
        <taxon>Celerinatantimonadaceae</taxon>
        <taxon>Celerinatantimonas</taxon>
    </lineage>
</organism>
<dbReference type="CDD" id="cd04301">
    <property type="entry name" value="NAT_SF"/>
    <property type="match status" value="1"/>
</dbReference>